<sequence length="293" mass="33903">MSSARLRRQRREFIQQRNEQIQRENTQQRKERFKKFMEKGKELPRDLRGDAMNLLKATTYDDDQTVNQALDDEYSTIGISDPKVAVTTSRNPSGPIKHFAREISQFIPNAERVNRGASDLKSLMQLCRNHEMTDIVIVHGTHGDPDSLIVSHLPYGPTAYFSLHNVVMRRQIENLPPISTAFPHLIFEDMTSKIGIRVKKILQALFPVPKPESRRVISFINNNDWISVRQHTFKRTGGKIELTELGPRMEMRIYRIVLGTVEMNDADTEFALRSFIRSRAQLLKAKEEQSDEE</sequence>
<feature type="domain" description="Brix" evidence="1">
    <location>
        <begin position="82"/>
        <end position="262"/>
    </location>
</feature>
<evidence type="ECO:0000259" key="1">
    <source>
        <dbReference type="PROSITE" id="PS50833"/>
    </source>
</evidence>
<dbReference type="EMBL" id="JAPFFF010000018">
    <property type="protein sequence ID" value="KAK8860516.1"/>
    <property type="molecule type" value="Genomic_DNA"/>
</dbReference>
<evidence type="ECO:0000313" key="3">
    <source>
        <dbReference type="Proteomes" id="UP001470230"/>
    </source>
</evidence>
<name>A0ABR2ICF9_9EUKA</name>
<dbReference type="InterPro" id="IPR007109">
    <property type="entry name" value="Brix"/>
</dbReference>
<proteinExistence type="predicted"/>
<dbReference type="PANTHER" id="PTHR22734:SF2">
    <property type="entry name" value="U3 SMALL NUCLEOLAR RIBONUCLEOPROTEIN PROTEIN IMP4"/>
    <property type="match status" value="1"/>
</dbReference>
<dbReference type="Proteomes" id="UP001470230">
    <property type="component" value="Unassembled WGS sequence"/>
</dbReference>
<reference evidence="2 3" key="1">
    <citation type="submission" date="2024-04" db="EMBL/GenBank/DDBJ databases">
        <title>Tritrichomonas musculus Genome.</title>
        <authorList>
            <person name="Alves-Ferreira E."/>
            <person name="Grigg M."/>
            <person name="Lorenzi H."/>
            <person name="Galac M."/>
        </authorList>
    </citation>
    <scope>NUCLEOTIDE SEQUENCE [LARGE SCALE GENOMIC DNA]</scope>
    <source>
        <strain evidence="2 3">EAF2021</strain>
    </source>
</reference>
<accession>A0ABR2ICF9</accession>
<protein>
    <submittedName>
        <fullName evidence="2">SnoRNA-binding rRNA-processing protein imp4</fullName>
    </submittedName>
</protein>
<dbReference type="PROSITE" id="PS50833">
    <property type="entry name" value="BRIX"/>
    <property type="match status" value="1"/>
</dbReference>
<dbReference type="Pfam" id="PF04427">
    <property type="entry name" value="Brix"/>
    <property type="match status" value="1"/>
</dbReference>
<evidence type="ECO:0000313" key="2">
    <source>
        <dbReference type="EMBL" id="KAK8860516.1"/>
    </source>
</evidence>
<comment type="caution">
    <text evidence="2">The sequence shown here is derived from an EMBL/GenBank/DDBJ whole genome shotgun (WGS) entry which is preliminary data.</text>
</comment>
<dbReference type="PANTHER" id="PTHR22734">
    <property type="entry name" value="U3 SMALL NUCLEOLAR RIBONUCLEOPROTEIN PROTEIN IMP4"/>
    <property type="match status" value="1"/>
</dbReference>
<gene>
    <name evidence="2" type="ORF">M9Y10_012181</name>
</gene>
<dbReference type="InterPro" id="IPR044281">
    <property type="entry name" value="IMP4/RPF1"/>
</dbReference>
<organism evidence="2 3">
    <name type="scientific">Tritrichomonas musculus</name>
    <dbReference type="NCBI Taxonomy" id="1915356"/>
    <lineage>
        <taxon>Eukaryota</taxon>
        <taxon>Metamonada</taxon>
        <taxon>Parabasalia</taxon>
        <taxon>Tritrichomonadida</taxon>
        <taxon>Tritrichomonadidae</taxon>
        <taxon>Tritrichomonas</taxon>
    </lineage>
</organism>
<keyword evidence="3" id="KW-1185">Reference proteome</keyword>
<dbReference type="SUPFAM" id="SSF52954">
    <property type="entry name" value="Class II aaRS ABD-related"/>
    <property type="match status" value="1"/>
</dbReference>
<dbReference type="SMART" id="SM00879">
    <property type="entry name" value="Brix"/>
    <property type="match status" value="1"/>
</dbReference>
<dbReference type="Gene3D" id="3.40.50.10480">
    <property type="entry name" value="Probable brix-domain ribosomal biogenesis protein"/>
    <property type="match status" value="1"/>
</dbReference>